<sequence>MKPLFLLALLTLSLPSVAKDRVEKPTLLKPTAPFTPEGVVSEKELELLTRIEINKIEEGSLNGVQYRIYYTDGSGTFSGAPDGSFTTGLGIGKDWSTSCKRDPMDDTKSCYIQRKDLWVWLYPGGRLKIFIGGDQYPGTSASVRIDSNPAIRSPADSEGVFTAAQSKQILQQLVSGSRVATRYVDWPYRSAVDDSFDLHGFDEAYQYIQWALRQIR</sequence>
<feature type="signal peptide" evidence="1">
    <location>
        <begin position="1"/>
        <end position="18"/>
    </location>
</feature>
<dbReference type="Proteomes" id="UP001430290">
    <property type="component" value="Unassembled WGS sequence"/>
</dbReference>
<proteinExistence type="predicted"/>
<comment type="caution">
    <text evidence="2">The sequence shown here is derived from an EMBL/GenBank/DDBJ whole genome shotgun (WGS) entry which is preliminary data.</text>
</comment>
<dbReference type="EMBL" id="JAIQDJ010000019">
    <property type="protein sequence ID" value="MBZ4187171.1"/>
    <property type="molecule type" value="Genomic_DNA"/>
</dbReference>
<protein>
    <submittedName>
        <fullName evidence="2">Uncharacterized protein</fullName>
    </submittedName>
</protein>
<dbReference type="RefSeq" id="WP_223629841.1">
    <property type="nucleotide sequence ID" value="NZ_JAIQDJ010000019.1"/>
</dbReference>
<keyword evidence="1" id="KW-0732">Signal</keyword>
<evidence type="ECO:0000313" key="3">
    <source>
        <dbReference type="Proteomes" id="UP001430290"/>
    </source>
</evidence>
<name>A0ABS7THG4_9GAMM</name>
<evidence type="ECO:0000256" key="1">
    <source>
        <dbReference type="SAM" id="SignalP"/>
    </source>
</evidence>
<feature type="chain" id="PRO_5047095286" evidence="1">
    <location>
        <begin position="19"/>
        <end position="216"/>
    </location>
</feature>
<accession>A0ABS7THG4</accession>
<organism evidence="2 3">
    <name type="scientific">Thermomonas beijingensis</name>
    <dbReference type="NCBI Taxonomy" id="2872701"/>
    <lineage>
        <taxon>Bacteria</taxon>
        <taxon>Pseudomonadati</taxon>
        <taxon>Pseudomonadota</taxon>
        <taxon>Gammaproteobacteria</taxon>
        <taxon>Lysobacterales</taxon>
        <taxon>Lysobacteraceae</taxon>
        <taxon>Thermomonas</taxon>
    </lineage>
</organism>
<reference evidence="2" key="1">
    <citation type="submission" date="2021-09" db="EMBL/GenBank/DDBJ databases">
        <authorList>
            <person name="Wu T."/>
            <person name="Guo S.Z."/>
        </authorList>
    </citation>
    <scope>NUCLEOTIDE SEQUENCE</scope>
    <source>
        <strain evidence="2">RSS-23</strain>
    </source>
</reference>
<evidence type="ECO:0000313" key="2">
    <source>
        <dbReference type="EMBL" id="MBZ4187171.1"/>
    </source>
</evidence>
<gene>
    <name evidence="2" type="ORF">K7B09_12650</name>
</gene>
<keyword evidence="3" id="KW-1185">Reference proteome</keyword>